<dbReference type="GO" id="GO:0045892">
    <property type="term" value="P:negative regulation of DNA-templated transcription"/>
    <property type="evidence" value="ECO:0007669"/>
    <property type="project" value="TreeGrafter"/>
</dbReference>
<comment type="similarity">
    <text evidence="1">Belongs to the Fur family.</text>
</comment>
<dbReference type="KEGG" id="tvo:TVG0306138"/>
<dbReference type="Gene3D" id="3.30.1490.190">
    <property type="match status" value="1"/>
</dbReference>
<gene>
    <name evidence="7" type="ORF">TVG0306138</name>
</gene>
<evidence type="ECO:0000256" key="6">
    <source>
        <dbReference type="ARBA" id="ARBA00023163"/>
    </source>
</evidence>
<dbReference type="GO" id="GO:0003700">
    <property type="term" value="F:DNA-binding transcription factor activity"/>
    <property type="evidence" value="ECO:0007669"/>
    <property type="project" value="InterPro"/>
</dbReference>
<keyword evidence="4" id="KW-0805">Transcription regulation</keyword>
<dbReference type="GO" id="GO:0008270">
    <property type="term" value="F:zinc ion binding"/>
    <property type="evidence" value="ECO:0007669"/>
    <property type="project" value="TreeGrafter"/>
</dbReference>
<dbReference type="GO" id="GO:0000976">
    <property type="term" value="F:transcription cis-regulatory region binding"/>
    <property type="evidence" value="ECO:0007669"/>
    <property type="project" value="TreeGrafter"/>
</dbReference>
<dbReference type="Gene3D" id="1.10.10.10">
    <property type="entry name" value="Winged helix-like DNA-binding domain superfamily/Winged helix DNA-binding domain"/>
    <property type="match status" value="1"/>
</dbReference>
<keyword evidence="8" id="KW-1185">Reference proteome</keyword>
<dbReference type="HOGENOM" id="CLU_096072_4_2_2"/>
<evidence type="ECO:0000256" key="2">
    <source>
        <dbReference type="ARBA" id="ARBA00022491"/>
    </source>
</evidence>
<dbReference type="PANTHER" id="PTHR33202">
    <property type="entry name" value="ZINC UPTAKE REGULATION PROTEIN"/>
    <property type="match status" value="1"/>
</dbReference>
<dbReference type="PhylomeDB" id="Q97C10"/>
<dbReference type="GO" id="GO:1900376">
    <property type="term" value="P:regulation of secondary metabolite biosynthetic process"/>
    <property type="evidence" value="ECO:0007669"/>
    <property type="project" value="TreeGrafter"/>
</dbReference>
<evidence type="ECO:0000256" key="4">
    <source>
        <dbReference type="ARBA" id="ARBA00023015"/>
    </source>
</evidence>
<keyword evidence="5" id="KW-0238">DNA-binding</keyword>
<evidence type="ECO:0000313" key="8">
    <source>
        <dbReference type="Proteomes" id="UP000001017"/>
    </source>
</evidence>
<evidence type="ECO:0000256" key="1">
    <source>
        <dbReference type="ARBA" id="ARBA00007957"/>
    </source>
</evidence>
<dbReference type="EMBL" id="BA000011">
    <property type="protein sequence ID" value="BAB59437.1"/>
    <property type="molecule type" value="Genomic_DNA"/>
</dbReference>
<dbReference type="STRING" id="273116.gene:9381069"/>
<sequence length="151" mass="17120">MISMAKDYVSMLKDAGYKITPQRLAVIEYLKKGPGHFTANDVYKEIRKSIPTITLATVYNILKAFADVRCINSFDVDGTTWFENEVELHANLMCKVCGNIVDIKIDKEKLIKLLGENADADFENITLFVRGVCPSCKARQEEDMRSLQVHQ</sequence>
<evidence type="ECO:0000313" key="7">
    <source>
        <dbReference type="EMBL" id="BAB59437.1"/>
    </source>
</evidence>
<dbReference type="PaxDb" id="273116-14324510"/>
<dbReference type="InterPro" id="IPR036388">
    <property type="entry name" value="WH-like_DNA-bd_sf"/>
</dbReference>
<keyword evidence="6" id="KW-0804">Transcription</keyword>
<dbReference type="eggNOG" id="arCOG01868">
    <property type="taxonomic scope" value="Archaea"/>
</dbReference>
<dbReference type="InterPro" id="IPR043135">
    <property type="entry name" value="Fur_C"/>
</dbReference>
<accession>Q97C10</accession>
<organism evidence="7 8">
    <name type="scientific">Thermoplasma volcanium (strain ATCC 51530 / DSM 4299 / JCM 9571 / NBRC 15438 / GSS1)</name>
    <dbReference type="NCBI Taxonomy" id="273116"/>
    <lineage>
        <taxon>Archaea</taxon>
        <taxon>Methanobacteriati</taxon>
        <taxon>Thermoplasmatota</taxon>
        <taxon>Thermoplasmata</taxon>
        <taxon>Thermoplasmatales</taxon>
        <taxon>Thermoplasmataceae</taxon>
        <taxon>Thermoplasma</taxon>
    </lineage>
</organism>
<keyword evidence="2" id="KW-0678">Repressor</keyword>
<dbReference type="Proteomes" id="UP000001017">
    <property type="component" value="Chromosome"/>
</dbReference>
<evidence type="ECO:0000256" key="5">
    <source>
        <dbReference type="ARBA" id="ARBA00023125"/>
    </source>
</evidence>
<keyword evidence="3" id="KW-0862">Zinc</keyword>
<proteinExistence type="inferred from homology"/>
<dbReference type="InterPro" id="IPR002481">
    <property type="entry name" value="FUR"/>
</dbReference>
<reference evidence="7 8" key="1">
    <citation type="journal article" date="1999" name="Proc. Jpn. Acad.">
        <title>Determination of the complete genomic DNA sequence of Thermoplasma volvanium GSS1.</title>
        <authorList>
            <person name="Kawashima T."/>
            <person name="Yamamoto Y."/>
            <person name="Aramaki H."/>
            <person name="Nunoshiba T."/>
            <person name="Kawamoto T."/>
            <person name="Watanabe K."/>
            <person name="Yamazaki M."/>
            <person name="Kanehori K."/>
            <person name="Amano N."/>
            <person name="Ohya Y."/>
            <person name="Makino K."/>
            <person name="Suzuki M."/>
        </authorList>
    </citation>
    <scope>NUCLEOTIDE SEQUENCE [LARGE SCALE GENOMIC DNA]</scope>
    <source>
        <strain evidence="8">ATCC 51530 / DSM 4299 / JCM 9571 / NBRC 15438 / GSS1</strain>
    </source>
</reference>
<dbReference type="AlphaFoldDB" id="Q97C10"/>
<dbReference type="InterPro" id="IPR036390">
    <property type="entry name" value="WH_DNA-bd_sf"/>
</dbReference>
<reference evidence="7 8" key="2">
    <citation type="journal article" date="2000" name="Proc. Natl. Acad. Sci. U.S.A.">
        <title>Archaeal adaptation to higher temperatures revealed by genomic sequence of Thermoplasma volcanium.</title>
        <authorList>
            <person name="Kawashima T."/>
            <person name="Amano N."/>
            <person name="Koike H."/>
            <person name="Makino S."/>
            <person name="Higuchi S."/>
            <person name="Kawashima-Ohya Y."/>
            <person name="Watanabe K."/>
            <person name="Yamazaki M."/>
            <person name="Kanehori K."/>
            <person name="Kawamoto T."/>
            <person name="Nunoshiba T."/>
            <person name="Yamamoto Y."/>
            <person name="Aramaki H."/>
            <person name="Makino K."/>
            <person name="Suzuki M."/>
        </authorList>
    </citation>
    <scope>NUCLEOTIDE SEQUENCE [LARGE SCALE GENOMIC DNA]</scope>
    <source>
        <strain evidence="8">ATCC 51530 / DSM 4299 / JCM 9571 / NBRC 15438 / GSS1</strain>
    </source>
</reference>
<evidence type="ECO:0000256" key="3">
    <source>
        <dbReference type="ARBA" id="ARBA00022833"/>
    </source>
</evidence>
<dbReference type="PANTHER" id="PTHR33202:SF7">
    <property type="entry name" value="FERRIC UPTAKE REGULATION PROTEIN"/>
    <property type="match status" value="1"/>
</dbReference>
<dbReference type="Pfam" id="PF01475">
    <property type="entry name" value="FUR"/>
    <property type="match status" value="1"/>
</dbReference>
<name>Q97C10_THEVO</name>
<protein>
    <submittedName>
        <fullName evidence="7">Transcriptional regulator [Fur family]</fullName>
    </submittedName>
</protein>
<dbReference type="CDD" id="cd07153">
    <property type="entry name" value="Fur_like"/>
    <property type="match status" value="1"/>
</dbReference>
<dbReference type="SUPFAM" id="SSF46785">
    <property type="entry name" value="Winged helix' DNA-binding domain"/>
    <property type="match status" value="1"/>
</dbReference>